<keyword evidence="5" id="KW-1185">Reference proteome</keyword>
<sequence>MILAHVEKTRSQEETTAEIAGSSRSETAWVLANSLVTVEDPLEDKLRQLMSGVTAEMARSQREMYERQQKNNAQ</sequence>
<gene>
    <name evidence="2" type="ORF">PUN28_020420</name>
    <name evidence="3" type="ORF">PUN28_020478</name>
    <name evidence="4" type="ORF">PUN28_020615</name>
</gene>
<comment type="caution">
    <text evidence="2">The sequence shown here is derived from an EMBL/GenBank/DDBJ whole genome shotgun (WGS) entry which is preliminary data.</text>
</comment>
<evidence type="ECO:0000313" key="3">
    <source>
        <dbReference type="EMBL" id="KAL0098522.1"/>
    </source>
</evidence>
<feature type="compositionally biased region" description="Basic and acidic residues" evidence="1">
    <location>
        <begin position="1"/>
        <end position="13"/>
    </location>
</feature>
<protein>
    <submittedName>
        <fullName evidence="2">Uncharacterized protein</fullName>
    </submittedName>
</protein>
<dbReference type="AlphaFoldDB" id="A0AAW2E7W0"/>
<dbReference type="EMBL" id="JADYXP020000062">
    <property type="protein sequence ID" value="KAL0098464.1"/>
    <property type="molecule type" value="Genomic_DNA"/>
</dbReference>
<dbReference type="EMBL" id="JADYXP020000055">
    <property type="protein sequence ID" value="KAL0098522.1"/>
    <property type="molecule type" value="Genomic_DNA"/>
</dbReference>
<evidence type="ECO:0000313" key="4">
    <source>
        <dbReference type="EMBL" id="KAL0098659.1"/>
    </source>
</evidence>
<evidence type="ECO:0000313" key="5">
    <source>
        <dbReference type="Proteomes" id="UP001430953"/>
    </source>
</evidence>
<feature type="region of interest" description="Disordered" evidence="1">
    <location>
        <begin position="1"/>
        <end position="23"/>
    </location>
</feature>
<proteinExistence type="predicted"/>
<organism evidence="2 5">
    <name type="scientific">Cardiocondyla obscurior</name>
    <dbReference type="NCBI Taxonomy" id="286306"/>
    <lineage>
        <taxon>Eukaryota</taxon>
        <taxon>Metazoa</taxon>
        <taxon>Ecdysozoa</taxon>
        <taxon>Arthropoda</taxon>
        <taxon>Hexapoda</taxon>
        <taxon>Insecta</taxon>
        <taxon>Pterygota</taxon>
        <taxon>Neoptera</taxon>
        <taxon>Endopterygota</taxon>
        <taxon>Hymenoptera</taxon>
        <taxon>Apocrita</taxon>
        <taxon>Aculeata</taxon>
        <taxon>Formicoidea</taxon>
        <taxon>Formicidae</taxon>
        <taxon>Myrmicinae</taxon>
        <taxon>Cardiocondyla</taxon>
    </lineage>
</organism>
<accession>A0AAW2E7W0</accession>
<dbReference type="Proteomes" id="UP001430953">
    <property type="component" value="Unassembled WGS sequence"/>
</dbReference>
<reference evidence="2 5" key="1">
    <citation type="submission" date="2023-03" db="EMBL/GenBank/DDBJ databases">
        <title>High recombination rates correlate with genetic variation in Cardiocondyla obscurior ants.</title>
        <authorList>
            <person name="Errbii M."/>
        </authorList>
    </citation>
    <scope>NUCLEOTIDE SEQUENCE [LARGE SCALE GENOMIC DNA]</scope>
    <source>
        <strain evidence="2">Alpha-2009</strain>
        <tissue evidence="2">Whole body</tissue>
    </source>
</reference>
<dbReference type="EMBL" id="JADYXP020000043">
    <property type="protein sequence ID" value="KAL0098659.1"/>
    <property type="molecule type" value="Genomic_DNA"/>
</dbReference>
<evidence type="ECO:0000313" key="2">
    <source>
        <dbReference type="EMBL" id="KAL0098464.1"/>
    </source>
</evidence>
<evidence type="ECO:0000256" key="1">
    <source>
        <dbReference type="SAM" id="MobiDB-lite"/>
    </source>
</evidence>
<name>A0AAW2E7W0_9HYME</name>